<dbReference type="Proteomes" id="UP000230233">
    <property type="component" value="Unassembled WGS sequence"/>
</dbReference>
<dbReference type="EMBL" id="PDUG01000007">
    <property type="protein sequence ID" value="PIC14946.1"/>
    <property type="molecule type" value="Genomic_DNA"/>
</dbReference>
<dbReference type="AlphaFoldDB" id="A0A2G5SJA2"/>
<sequence>MDFKFPNAGRMAGFRQKNQKKIGIGDVSGSTAEVFAKRMERRVHRPRHTNQYHSCDFCGAEHSRDEKLRFENELAQLDGVPGDYAESMTRMKDMNQSREGIVRH</sequence>
<evidence type="ECO:0000313" key="2">
    <source>
        <dbReference type="Proteomes" id="UP000230233"/>
    </source>
</evidence>
<name>A0A2G5SJA2_9PELO</name>
<protein>
    <submittedName>
        <fullName evidence="1">Uncharacterized protein</fullName>
    </submittedName>
</protein>
<comment type="caution">
    <text evidence="1">The sequence shown here is derived from an EMBL/GenBank/DDBJ whole genome shotgun (WGS) entry which is preliminary data.</text>
</comment>
<keyword evidence="2" id="KW-1185">Reference proteome</keyword>
<organism evidence="1 2">
    <name type="scientific">Caenorhabditis nigoni</name>
    <dbReference type="NCBI Taxonomy" id="1611254"/>
    <lineage>
        <taxon>Eukaryota</taxon>
        <taxon>Metazoa</taxon>
        <taxon>Ecdysozoa</taxon>
        <taxon>Nematoda</taxon>
        <taxon>Chromadorea</taxon>
        <taxon>Rhabditida</taxon>
        <taxon>Rhabditina</taxon>
        <taxon>Rhabditomorpha</taxon>
        <taxon>Rhabditoidea</taxon>
        <taxon>Rhabditidae</taxon>
        <taxon>Peloderinae</taxon>
        <taxon>Caenorhabditis</taxon>
    </lineage>
</organism>
<proteinExistence type="predicted"/>
<reference evidence="2" key="1">
    <citation type="submission" date="2017-10" db="EMBL/GenBank/DDBJ databases">
        <title>Rapid genome shrinkage in a self-fertile nematode reveals novel sperm competition proteins.</title>
        <authorList>
            <person name="Yin D."/>
            <person name="Schwarz E.M."/>
            <person name="Thomas C.G."/>
            <person name="Felde R.L."/>
            <person name="Korf I.F."/>
            <person name="Cutter A.D."/>
            <person name="Schartner C.M."/>
            <person name="Ralston E.J."/>
            <person name="Meyer B.J."/>
            <person name="Haag E.S."/>
        </authorList>
    </citation>
    <scope>NUCLEOTIDE SEQUENCE [LARGE SCALE GENOMIC DNA]</scope>
    <source>
        <strain evidence="2">JU1422</strain>
    </source>
</reference>
<evidence type="ECO:0000313" key="1">
    <source>
        <dbReference type="EMBL" id="PIC14946.1"/>
    </source>
</evidence>
<accession>A0A2G5SJA2</accession>
<gene>
    <name evidence="1" type="ORF">B9Z55_027085</name>
</gene>